<feature type="compositionally biased region" description="Pro residues" evidence="3">
    <location>
        <begin position="777"/>
        <end position="786"/>
    </location>
</feature>
<comment type="caution">
    <text evidence="5">The sequence shown here is derived from an EMBL/GenBank/DDBJ whole genome shotgun (WGS) entry which is preliminary data.</text>
</comment>
<evidence type="ECO:0000256" key="2">
    <source>
        <dbReference type="ARBA" id="ARBA00022734"/>
    </source>
</evidence>
<dbReference type="EMBL" id="JACEFO010002760">
    <property type="protein sequence ID" value="KAF8649470.1"/>
    <property type="molecule type" value="Genomic_DNA"/>
</dbReference>
<keyword evidence="2" id="KW-0430">Lectin</keyword>
<evidence type="ECO:0000313" key="5">
    <source>
        <dbReference type="EMBL" id="KAF8649470.1"/>
    </source>
</evidence>
<dbReference type="GO" id="GO:0030246">
    <property type="term" value="F:carbohydrate binding"/>
    <property type="evidence" value="ECO:0007669"/>
    <property type="project" value="UniProtKB-KW"/>
</dbReference>
<gene>
    <name evidence="5" type="ORF">HU200_064314</name>
</gene>
<evidence type="ECO:0000256" key="3">
    <source>
        <dbReference type="SAM" id="MobiDB-lite"/>
    </source>
</evidence>
<organism evidence="5 6">
    <name type="scientific">Digitaria exilis</name>
    <dbReference type="NCBI Taxonomy" id="1010633"/>
    <lineage>
        <taxon>Eukaryota</taxon>
        <taxon>Viridiplantae</taxon>
        <taxon>Streptophyta</taxon>
        <taxon>Embryophyta</taxon>
        <taxon>Tracheophyta</taxon>
        <taxon>Spermatophyta</taxon>
        <taxon>Magnoliopsida</taxon>
        <taxon>Liliopsida</taxon>
        <taxon>Poales</taxon>
        <taxon>Poaceae</taxon>
        <taxon>PACMAD clade</taxon>
        <taxon>Panicoideae</taxon>
        <taxon>Panicodae</taxon>
        <taxon>Paniceae</taxon>
        <taxon>Anthephorinae</taxon>
        <taxon>Digitaria</taxon>
    </lineage>
</organism>
<dbReference type="AlphaFoldDB" id="A0A835DYU4"/>
<feature type="compositionally biased region" description="Low complexity" evidence="3">
    <location>
        <begin position="763"/>
        <end position="776"/>
    </location>
</feature>
<dbReference type="SUPFAM" id="SSF49899">
    <property type="entry name" value="Concanavalin A-like lectins/glucanases"/>
    <property type="match status" value="1"/>
</dbReference>
<dbReference type="Pfam" id="PF00139">
    <property type="entry name" value="Lectin_legB"/>
    <property type="match status" value="1"/>
</dbReference>
<name>A0A835DYU4_9POAL</name>
<keyword evidence="6" id="KW-1185">Reference proteome</keyword>
<dbReference type="PANTHER" id="PTHR32401:SF50">
    <property type="entry name" value="OS07G0133000 PROTEIN"/>
    <property type="match status" value="1"/>
</dbReference>
<comment type="similarity">
    <text evidence="1">Belongs to the leguminous lectin family.</text>
</comment>
<protein>
    <recommendedName>
        <fullName evidence="4">Legume lectin domain-containing protein</fullName>
    </recommendedName>
</protein>
<evidence type="ECO:0000256" key="1">
    <source>
        <dbReference type="ARBA" id="ARBA00007606"/>
    </source>
</evidence>
<feature type="domain" description="Legume lectin" evidence="4">
    <location>
        <begin position="357"/>
        <end position="484"/>
    </location>
</feature>
<dbReference type="InterPro" id="IPR013320">
    <property type="entry name" value="ConA-like_dom_sf"/>
</dbReference>
<dbReference type="InterPro" id="IPR001220">
    <property type="entry name" value="Legume_lectin_dom"/>
</dbReference>
<accession>A0A835DYU4</accession>
<proteinExistence type="inferred from homology"/>
<dbReference type="Gene3D" id="2.60.120.200">
    <property type="match status" value="1"/>
</dbReference>
<dbReference type="Proteomes" id="UP000636709">
    <property type="component" value="Unassembled WGS sequence"/>
</dbReference>
<feature type="region of interest" description="Disordered" evidence="3">
    <location>
        <begin position="746"/>
        <end position="788"/>
    </location>
</feature>
<evidence type="ECO:0000313" key="6">
    <source>
        <dbReference type="Proteomes" id="UP000636709"/>
    </source>
</evidence>
<dbReference type="PANTHER" id="PTHR32401">
    <property type="entry name" value="CONCANAVALIN A-LIKE LECTIN FAMILY PROTEIN"/>
    <property type="match status" value="1"/>
</dbReference>
<dbReference type="OrthoDB" id="782726at2759"/>
<sequence>MRALDRADRKRIELLLGDRRLDRLYMESDRLSQGLRRHEIDRSMDNYHTYVVFTSKLAKAVDAHTREGPHQGVDVAGHAIDLLSFCRIGYRAQPAKPDRLAATFVTLTRPHSEVLAGWRPWFFPQGFSTLKSRRCSVFSGHQQLILSCRRCRPVPPPIAALLRRFIVCRAFRHLAAIWNTEAESTKLFFVVVSGSPYPICHLRRFSAEAEQRLRRSGQGTFTNMCRSAGMAHLLLLTCLAYLNAEAPPPSSSCMACFTVASGNSSAASPGCLSKMGQERGGGHGAALSVCLSKSGQEGGGGDDGADWSSDEAERSATCLTDEWAPPMADMLEATKRMCSLLRLIIFFHDLHLAAFAFLYSGFAAGSYNLSLDCVTTLTNFTEMQKGNAFYPTPLRLRGSVVGIVPVTPCMGGHSLTLVVSPTKDISSGFASTSLGLHNDIRIFAVKLDTVLMSPEFHDLDNNHVGVDVNTLDSTAAASVGYYDDSSNSSYANPLLVTLITKKLNKTNHVLWKAHVLTAIHGARLQGHIVGKTDAPASKIDEKIGSNCKMVVAPSTTSVAVGEQLHQLQAAMPIAAAAAYSVDTNCYTDTGATDHVTSELEKLSVRDSTRKVTTPAWQAVQPPAAALTSSLPDHVRLSPVATTSSIGVRGSMMAGHLQRRLDFLWLHRHTVYQLPAYAQHRYLGRKTRQQPKPASTARQFFFRCKNQGSNPGRWAHNDLPPPWSYRSPVGGGEVVVADDLVEDGEVDAGTVPQRSGRSSHGRCASAPPRLSRGSSSGAPPPPPPPCAPWMGFRSGGVGVSSALPFRQSRFVEYSRPRLGQAQLAFPSIPAGSSHQSMSSRHSGFGARAKLVDQRSDEHVARALGFEPTTSSLHVRRMMRLLVEHRSKEEGYEDLRGSKRIFKGQMPPHFRRRAL</sequence>
<reference evidence="5" key="1">
    <citation type="submission" date="2020-07" db="EMBL/GenBank/DDBJ databases">
        <title>Genome sequence and genetic diversity analysis of an under-domesticated orphan crop, white fonio (Digitaria exilis).</title>
        <authorList>
            <person name="Bennetzen J.L."/>
            <person name="Chen S."/>
            <person name="Ma X."/>
            <person name="Wang X."/>
            <person name="Yssel A.E.J."/>
            <person name="Chaluvadi S.R."/>
            <person name="Johnson M."/>
            <person name="Gangashetty P."/>
            <person name="Hamidou F."/>
            <person name="Sanogo M.D."/>
            <person name="Zwaenepoel A."/>
            <person name="Wallace J."/>
            <person name="Van De Peer Y."/>
            <person name="Van Deynze A."/>
        </authorList>
    </citation>
    <scope>NUCLEOTIDE SEQUENCE</scope>
    <source>
        <tissue evidence="5">Leaves</tissue>
    </source>
</reference>
<dbReference type="InterPro" id="IPR050258">
    <property type="entry name" value="Leguminous_Lectin"/>
</dbReference>
<evidence type="ECO:0000259" key="4">
    <source>
        <dbReference type="Pfam" id="PF00139"/>
    </source>
</evidence>